<feature type="signal peptide" evidence="5">
    <location>
        <begin position="1"/>
        <end position="18"/>
    </location>
</feature>
<dbReference type="PANTHER" id="PTHR10963">
    <property type="entry name" value="GLYCOSYL HYDROLASE-RELATED"/>
    <property type="match status" value="1"/>
</dbReference>
<reference evidence="7" key="1">
    <citation type="submission" date="2022-09" db="EMBL/GenBank/DDBJ databases">
        <title>Comparative genomics and taxonomic characterization of three novel marine species of genus Reichenbachiella exhibiting antioxidant and polysaccharide degradation activities.</title>
        <authorList>
            <person name="Muhammad N."/>
            <person name="Lee Y.-J."/>
            <person name="Ko J."/>
            <person name="Kim S.-G."/>
        </authorList>
    </citation>
    <scope>NUCLEOTIDE SEQUENCE</scope>
    <source>
        <strain evidence="7">BKB1-1</strain>
    </source>
</reference>
<evidence type="ECO:0000256" key="1">
    <source>
        <dbReference type="ARBA" id="ARBA00006865"/>
    </source>
</evidence>
<dbReference type="PANTHER" id="PTHR10963:SF55">
    <property type="entry name" value="GLYCOSIDE HYDROLASE FAMILY 16 PROTEIN"/>
    <property type="match status" value="1"/>
</dbReference>
<dbReference type="Pfam" id="PF00722">
    <property type="entry name" value="Glyco_hydro_16"/>
    <property type="match status" value="1"/>
</dbReference>
<dbReference type="NCBIfam" id="TIGR04183">
    <property type="entry name" value="Por_Secre_tail"/>
    <property type="match status" value="1"/>
</dbReference>
<evidence type="ECO:0000313" key="7">
    <source>
        <dbReference type="EMBL" id="UXP32062.1"/>
    </source>
</evidence>
<evidence type="ECO:0000259" key="6">
    <source>
        <dbReference type="PROSITE" id="PS51762"/>
    </source>
</evidence>
<dbReference type="InterPro" id="IPR000757">
    <property type="entry name" value="Beta-glucanase-like"/>
</dbReference>
<keyword evidence="2 5" id="KW-0732">Signal</keyword>
<dbReference type="RefSeq" id="WP_262309499.1">
    <property type="nucleotide sequence ID" value="NZ_CP106679.1"/>
</dbReference>
<keyword evidence="8" id="KW-1185">Reference proteome</keyword>
<dbReference type="InterPro" id="IPR026444">
    <property type="entry name" value="Secre_tail"/>
</dbReference>
<evidence type="ECO:0000256" key="4">
    <source>
        <dbReference type="ARBA" id="ARBA00023295"/>
    </source>
</evidence>
<dbReference type="Gene3D" id="2.60.120.200">
    <property type="match status" value="1"/>
</dbReference>
<dbReference type="Pfam" id="PF18962">
    <property type="entry name" value="Por_Secre_tail"/>
    <property type="match status" value="1"/>
</dbReference>
<organism evidence="7 8">
    <name type="scientific">Reichenbachiella agarivorans</name>
    <dbReference type="NCBI Taxonomy" id="2979464"/>
    <lineage>
        <taxon>Bacteria</taxon>
        <taxon>Pseudomonadati</taxon>
        <taxon>Bacteroidota</taxon>
        <taxon>Cytophagia</taxon>
        <taxon>Cytophagales</taxon>
        <taxon>Reichenbachiellaceae</taxon>
        <taxon>Reichenbachiella</taxon>
    </lineage>
</organism>
<name>A0ABY6CNH1_9BACT</name>
<protein>
    <submittedName>
        <fullName evidence="7">Family 16 glycosylhydrolase</fullName>
    </submittedName>
</protein>
<dbReference type="InterPro" id="IPR016287">
    <property type="entry name" value="Beta_agarase"/>
</dbReference>
<keyword evidence="3" id="KW-0378">Hydrolase</keyword>
<feature type="chain" id="PRO_5045346860" evidence="5">
    <location>
        <begin position="19"/>
        <end position="481"/>
    </location>
</feature>
<dbReference type="InterPro" id="IPR050546">
    <property type="entry name" value="Glycosyl_Hydrlase_16"/>
</dbReference>
<feature type="domain" description="GH16" evidence="6">
    <location>
        <begin position="15"/>
        <end position="290"/>
    </location>
</feature>
<evidence type="ECO:0000313" key="8">
    <source>
        <dbReference type="Proteomes" id="UP001065174"/>
    </source>
</evidence>
<gene>
    <name evidence="7" type="ORF">N6H18_17100</name>
</gene>
<evidence type="ECO:0000256" key="5">
    <source>
        <dbReference type="SAM" id="SignalP"/>
    </source>
</evidence>
<dbReference type="EMBL" id="CP106679">
    <property type="protein sequence ID" value="UXP32062.1"/>
    <property type="molecule type" value="Genomic_DNA"/>
</dbReference>
<dbReference type="PROSITE" id="PS51762">
    <property type="entry name" value="GH16_2"/>
    <property type="match status" value="1"/>
</dbReference>
<keyword evidence="4" id="KW-0326">Glycosidase</keyword>
<dbReference type="Proteomes" id="UP001065174">
    <property type="component" value="Chromosome"/>
</dbReference>
<evidence type="ECO:0000256" key="2">
    <source>
        <dbReference type="ARBA" id="ARBA00022729"/>
    </source>
</evidence>
<sequence length="481" mass="54404">MRRVILLMTLLQGFAAVAQPPEPPKGYRWILQEQFSDEFDGDELDLDKWYNYHPNWKGRPPAMFHTDMVSVSEGSLQIKNQKLEEDSVVYNAWNKTYTTFSIAGGAVVSRTTEAHYGYYECRMKANKTLMSSTFWMSNRGAEGPKGCGDSYSEELDIQECVGRESSATDSFHKGMHSNTHYWYTDCDGKKQTYSEGSEEKVETDVTEDFHIYAAHWKDATEVTFYMDDLPGRNIKFRSDVTTSPFDRPMHINMVTETYDWVGVPTDEELADDTKNTTYYDWIRAYKMVANTLGTNTNHMTPIYEEDLSLMAVNYDFEEGDELSVRLNYKLNSNGSLKVELLDSDGALLSDANQALYYGYGHDRYNLLLSGASEVSKAAKTLRFSLYNGDQSLVDEQEVEVGDVTLGAAVNQESLLVYPNPVGDLLRSNTSDSIEVKLHSMHGKVVKEGQLSQQSPLDLSELPRGIYLLTSPGYSTSKLFKS</sequence>
<proteinExistence type="inferred from homology"/>
<evidence type="ECO:0000256" key="3">
    <source>
        <dbReference type="ARBA" id="ARBA00022801"/>
    </source>
</evidence>
<dbReference type="InterPro" id="IPR013320">
    <property type="entry name" value="ConA-like_dom_sf"/>
</dbReference>
<dbReference type="CDD" id="cd02178">
    <property type="entry name" value="GH16_beta_agarase"/>
    <property type="match status" value="1"/>
</dbReference>
<accession>A0ABY6CNH1</accession>
<dbReference type="SUPFAM" id="SSF49899">
    <property type="entry name" value="Concanavalin A-like lectins/glucanases"/>
    <property type="match status" value="1"/>
</dbReference>
<comment type="similarity">
    <text evidence="1">Belongs to the glycosyl hydrolase 16 family.</text>
</comment>